<accession>A0A916NGS6</accession>
<evidence type="ECO:0000256" key="4">
    <source>
        <dbReference type="ARBA" id="ARBA00023136"/>
    </source>
</evidence>
<feature type="transmembrane region" description="Helical" evidence="6">
    <location>
        <begin position="253"/>
        <end position="271"/>
    </location>
</feature>
<feature type="transmembrane region" description="Helical" evidence="6">
    <location>
        <begin position="343"/>
        <end position="360"/>
    </location>
</feature>
<evidence type="ECO:0000256" key="2">
    <source>
        <dbReference type="ARBA" id="ARBA00022692"/>
    </source>
</evidence>
<dbReference type="RefSeq" id="WP_220634609.1">
    <property type="nucleotide sequence ID" value="NZ_CAJQUM010000001.1"/>
</dbReference>
<dbReference type="Gene3D" id="1.20.5.2700">
    <property type="match status" value="1"/>
</dbReference>
<feature type="transmembrane region" description="Helical" evidence="6">
    <location>
        <begin position="636"/>
        <end position="656"/>
    </location>
</feature>
<evidence type="ECO:0000313" key="10">
    <source>
        <dbReference type="Proteomes" id="UP000742786"/>
    </source>
</evidence>
<dbReference type="GO" id="GO:0012505">
    <property type="term" value="C:endomembrane system"/>
    <property type="evidence" value="ECO:0007669"/>
    <property type="project" value="UniProtKB-SubCell"/>
</dbReference>
<feature type="domain" description="NADH-Ubiquinone oxidoreductase (complex I) chain 5 N-terminal" evidence="8">
    <location>
        <begin position="66"/>
        <end position="116"/>
    </location>
</feature>
<feature type="transmembrane region" description="Helical" evidence="6">
    <location>
        <begin position="30"/>
        <end position="50"/>
    </location>
</feature>
<dbReference type="Pfam" id="PF00662">
    <property type="entry name" value="Proton_antipo_N"/>
    <property type="match status" value="1"/>
</dbReference>
<dbReference type="PANTHER" id="PTHR42829">
    <property type="entry name" value="NADH-UBIQUINONE OXIDOREDUCTASE CHAIN 5"/>
    <property type="match status" value="1"/>
</dbReference>
<feature type="transmembrane region" description="Helical" evidence="6">
    <location>
        <begin position="138"/>
        <end position="158"/>
    </location>
</feature>
<dbReference type="InterPro" id="IPR003945">
    <property type="entry name" value="NU5C-like"/>
</dbReference>
<evidence type="ECO:0000256" key="5">
    <source>
        <dbReference type="RuleBase" id="RU000320"/>
    </source>
</evidence>
<dbReference type="NCBIfam" id="NF005141">
    <property type="entry name" value="PRK06590.1"/>
    <property type="match status" value="1"/>
</dbReference>
<dbReference type="EMBL" id="CAJQUM010000001">
    <property type="protein sequence ID" value="CAG4882547.1"/>
    <property type="molecule type" value="Genomic_DNA"/>
</dbReference>
<protein>
    <submittedName>
        <fullName evidence="9">NADH-quinone oxidoreductase subunit L</fullName>
    </submittedName>
</protein>
<proteinExistence type="predicted"/>
<dbReference type="GO" id="GO:0042773">
    <property type="term" value="P:ATP synthesis coupled electron transport"/>
    <property type="evidence" value="ECO:0007669"/>
    <property type="project" value="InterPro"/>
</dbReference>
<organism evidence="9 10">
    <name type="scientific">Georgfuchsia toluolica</name>
    <dbReference type="NCBI Taxonomy" id="424218"/>
    <lineage>
        <taxon>Bacteria</taxon>
        <taxon>Pseudomonadati</taxon>
        <taxon>Pseudomonadota</taxon>
        <taxon>Betaproteobacteria</taxon>
        <taxon>Nitrosomonadales</taxon>
        <taxon>Sterolibacteriaceae</taxon>
        <taxon>Georgfuchsia</taxon>
    </lineage>
</organism>
<feature type="transmembrane region" description="Helical" evidence="6">
    <location>
        <begin position="83"/>
        <end position="103"/>
    </location>
</feature>
<dbReference type="GO" id="GO:0003954">
    <property type="term" value="F:NADH dehydrogenase activity"/>
    <property type="evidence" value="ECO:0007669"/>
    <property type="project" value="TreeGrafter"/>
</dbReference>
<evidence type="ECO:0000256" key="6">
    <source>
        <dbReference type="SAM" id="Phobius"/>
    </source>
</evidence>
<keyword evidence="10" id="KW-1185">Reference proteome</keyword>
<keyword evidence="3 6" id="KW-1133">Transmembrane helix</keyword>
<feature type="transmembrane region" description="Helical" evidence="6">
    <location>
        <begin position="283"/>
        <end position="304"/>
    </location>
</feature>
<evidence type="ECO:0000256" key="3">
    <source>
        <dbReference type="ARBA" id="ARBA00022989"/>
    </source>
</evidence>
<keyword evidence="4 6" id="KW-0472">Membrane</keyword>
<evidence type="ECO:0000313" key="9">
    <source>
        <dbReference type="EMBL" id="CAG4882547.1"/>
    </source>
</evidence>
<gene>
    <name evidence="9" type="primary">nuoL</name>
    <name evidence="9" type="ORF">GTOL_10429</name>
</gene>
<dbReference type="Proteomes" id="UP000742786">
    <property type="component" value="Unassembled WGS sequence"/>
</dbReference>
<feature type="transmembrane region" description="Helical" evidence="6">
    <location>
        <begin position="6"/>
        <end position="23"/>
    </location>
</feature>
<evidence type="ECO:0000256" key="1">
    <source>
        <dbReference type="ARBA" id="ARBA00004127"/>
    </source>
</evidence>
<dbReference type="GO" id="GO:0008137">
    <property type="term" value="F:NADH dehydrogenase (ubiquinone) activity"/>
    <property type="evidence" value="ECO:0007669"/>
    <property type="project" value="InterPro"/>
</dbReference>
<feature type="transmembrane region" description="Helical" evidence="6">
    <location>
        <begin position="538"/>
        <end position="556"/>
    </location>
</feature>
<name>A0A916NGS6_9PROT</name>
<dbReference type="PRINTS" id="PR01434">
    <property type="entry name" value="NADHDHGNASE5"/>
</dbReference>
<sequence length="660" mass="72389">MNPLYLIIPLAPLLGAVLAGFFGKIIGRTGAHTVTILGVLTSFVCSVMVFKDVMAGHTFNGTVYTWLQSGGLNMQVGFLVDQLTAVMMIVVTFVSLMVHIYTIGYMAEDPGYQRFFSYISLFTFSMLMLVMSNNFVQLFFGWEAVGLVSYLLIGFWYTRPTAIYANLKAFLVNRVGDFGFLLGIGLIAAYAGSLDYATVFGKSKELATLTEVVTGWPVITAICIGLFIGAMGKSAQFPLHVWLPDSMEGPTPISALIHAATMVTAGIFMVSRMSPLFELSDTARSFVIVIGAITALFMALIAIVQTDIKRVVAYSTLSQLGYMTTALGASAYSVAIFHLMTHAFFKAVLFLGAGSVIIAMHHEQDMRRMGGLRKYMPITFITMLIGALANAGLPPFAGFFSKDSIIEAVHLAQMPGAGFAYLAILAGVFVGGFYSFRLIFFTFYGEERFRHAGGHQGDHGDHGHGHHAEPHESPWVVTVPLILLAIPAICAGWLIEPMLFDGYFGNAIFISHEHHGLAEMAEEFHGVIPMMLHALTTLPFWLALSGAVTAWFLYIVRPDLPAVIKQKFSFFANILERKYGFDEFNDWFFAGGSRLLGRGLWKGGDQALIDGIAVNGSARMVDWIAGVVRLFQTGHIYTYAFLMIFGVAIFLLPFLFHGAW</sequence>
<dbReference type="InterPro" id="IPR001516">
    <property type="entry name" value="Proton_antipo_N"/>
</dbReference>
<dbReference type="PANTHER" id="PTHR42829:SF2">
    <property type="entry name" value="NADH-UBIQUINONE OXIDOREDUCTASE CHAIN 5"/>
    <property type="match status" value="1"/>
</dbReference>
<feature type="transmembrane region" description="Helical" evidence="6">
    <location>
        <begin position="419"/>
        <end position="440"/>
    </location>
</feature>
<evidence type="ECO:0000259" key="8">
    <source>
        <dbReference type="Pfam" id="PF00662"/>
    </source>
</evidence>
<reference evidence="9" key="1">
    <citation type="submission" date="2021-04" db="EMBL/GenBank/DDBJ databases">
        <authorList>
            <person name="Hornung B."/>
        </authorList>
    </citation>
    <scope>NUCLEOTIDE SEQUENCE</scope>
    <source>
        <strain evidence="9">G5G6</strain>
    </source>
</reference>
<dbReference type="InterPro" id="IPR001750">
    <property type="entry name" value="ND/Mrp_TM"/>
</dbReference>
<dbReference type="PRINTS" id="PR01435">
    <property type="entry name" value="NPOXDRDTASE5"/>
</dbReference>
<feature type="transmembrane region" description="Helical" evidence="6">
    <location>
        <begin position="311"/>
        <end position="337"/>
    </location>
</feature>
<evidence type="ECO:0000259" key="7">
    <source>
        <dbReference type="Pfam" id="PF00361"/>
    </source>
</evidence>
<dbReference type="GO" id="GO:0016020">
    <property type="term" value="C:membrane"/>
    <property type="evidence" value="ECO:0007669"/>
    <property type="project" value="UniProtKB-SubCell"/>
</dbReference>
<dbReference type="InterPro" id="IPR018393">
    <property type="entry name" value="NADHpl_OxRdtase_5_subgr"/>
</dbReference>
<feature type="transmembrane region" description="Helical" evidence="6">
    <location>
        <begin position="380"/>
        <end position="399"/>
    </location>
</feature>
<feature type="transmembrane region" description="Helical" evidence="6">
    <location>
        <begin position="475"/>
        <end position="495"/>
    </location>
</feature>
<feature type="transmembrane region" description="Helical" evidence="6">
    <location>
        <begin position="170"/>
        <end position="192"/>
    </location>
</feature>
<keyword evidence="2 5" id="KW-0812">Transmembrane</keyword>
<dbReference type="Pfam" id="PF00361">
    <property type="entry name" value="Proton_antipo_M"/>
    <property type="match status" value="1"/>
</dbReference>
<comment type="subcellular location">
    <subcellularLocation>
        <location evidence="1">Endomembrane system</location>
        <topology evidence="1">Multi-pass membrane protein</topology>
    </subcellularLocation>
    <subcellularLocation>
        <location evidence="5">Membrane</location>
        <topology evidence="5">Multi-pass membrane protein</topology>
    </subcellularLocation>
</comment>
<feature type="transmembrane region" description="Helical" evidence="6">
    <location>
        <begin position="212"/>
        <end position="232"/>
    </location>
</feature>
<dbReference type="NCBIfam" id="TIGR01974">
    <property type="entry name" value="NDH_I_L"/>
    <property type="match status" value="1"/>
</dbReference>
<feature type="transmembrane region" description="Helical" evidence="6">
    <location>
        <begin position="115"/>
        <end position="132"/>
    </location>
</feature>
<dbReference type="AlphaFoldDB" id="A0A916NGS6"/>
<comment type="caution">
    <text evidence="9">The sequence shown here is derived from an EMBL/GenBank/DDBJ whole genome shotgun (WGS) entry which is preliminary data.</text>
</comment>
<feature type="domain" description="NADH:quinone oxidoreductase/Mrp antiporter transmembrane" evidence="7">
    <location>
        <begin position="132"/>
        <end position="414"/>
    </location>
</feature>
<dbReference type="GO" id="GO:0015990">
    <property type="term" value="P:electron transport coupled proton transport"/>
    <property type="evidence" value="ECO:0007669"/>
    <property type="project" value="TreeGrafter"/>
</dbReference>